<accession>A0A7V1EHX1</accession>
<dbReference type="Pfam" id="PF13517">
    <property type="entry name" value="FG-GAP_3"/>
    <property type="match status" value="1"/>
</dbReference>
<evidence type="ECO:0000256" key="1">
    <source>
        <dbReference type="ARBA" id="ARBA00022729"/>
    </source>
</evidence>
<evidence type="ECO:0000313" key="3">
    <source>
        <dbReference type="EMBL" id="HDY58953.1"/>
    </source>
</evidence>
<dbReference type="Pfam" id="PF18962">
    <property type="entry name" value="Por_Secre_tail"/>
    <property type="match status" value="1"/>
</dbReference>
<dbReference type="InterPro" id="IPR013517">
    <property type="entry name" value="FG-GAP"/>
</dbReference>
<dbReference type="SUPFAM" id="SSF69318">
    <property type="entry name" value="Integrin alpha N-terminal domain"/>
    <property type="match status" value="2"/>
</dbReference>
<feature type="domain" description="Secretion system C-terminal sorting" evidence="2">
    <location>
        <begin position="477"/>
        <end position="565"/>
    </location>
</feature>
<evidence type="ECO:0000259" key="2">
    <source>
        <dbReference type="Pfam" id="PF18962"/>
    </source>
</evidence>
<dbReference type="NCBIfam" id="TIGR04183">
    <property type="entry name" value="Por_Secre_tail"/>
    <property type="match status" value="1"/>
</dbReference>
<dbReference type="Gene3D" id="2.60.40.4070">
    <property type="match status" value="1"/>
</dbReference>
<dbReference type="InterPro" id="IPR026444">
    <property type="entry name" value="Secre_tail"/>
</dbReference>
<dbReference type="Gene3D" id="2.130.10.130">
    <property type="entry name" value="Integrin alpha, N-terminal"/>
    <property type="match status" value="1"/>
</dbReference>
<dbReference type="EMBL" id="DSKY01000014">
    <property type="protein sequence ID" value="HDY58953.1"/>
    <property type="molecule type" value="Genomic_DNA"/>
</dbReference>
<proteinExistence type="predicted"/>
<name>A0A7V1EHX1_UNCW3</name>
<gene>
    <name evidence="3" type="ORF">ENP86_05320</name>
</gene>
<sequence length="568" mass="65547">MMISLLTLVFLINGFSLKWTLPLGITHTKMLVADTDRDGYYELIFKHFQYPYPSCLLFCEFHPPNTWIIDSITELIDPLPEVVGDFDLDGLYDLLNRSIILESPDSSSYPNQIVWQFNHHVSPPFGVYDVDRDGFKEILVSYAHDSVGQSEIFWVYENTGDNRYELIFKTDAYCSSTHACADFDGDGKKEFAFGNLAGYCIIYESPANNTYVKEWQSYLNTGNIKDVFLTHTNSTRPKIIGKGWNTSDGSVDVFIIDSESPNDYIITQSFKFYTVSSPDYWVGISDAGDIDGDGIGEIILEASSEVFILKSTDKNDTFYVWNSLPGNAEGSCVQVTNDFDHNGINEIIISGNNYTRIYEKTPFVTWFYPTQYDTLWANDTVNLRWKLDEIISLDTLKLYWANPQLGCHLIYHGLPTDTIFQWVVPDTQSNMSNRFWLVTKGFGRYDSTHSPVFYIKRRTGVEENIPHFAFRIPHLEVYPNPFRDKTEIRFTIHDTRYKIQDVGQTFRFAIYDVTGRLVRQWDYRTIRLSDQIVLDGTDDSGQKLPPGIYFVRFDIDTTFLIQKVVKLY</sequence>
<dbReference type="InterPro" id="IPR028994">
    <property type="entry name" value="Integrin_alpha_N"/>
</dbReference>
<keyword evidence="1" id="KW-0732">Signal</keyword>
<organism evidence="3">
    <name type="scientific">candidate division WOR-3 bacterium</name>
    <dbReference type="NCBI Taxonomy" id="2052148"/>
    <lineage>
        <taxon>Bacteria</taxon>
        <taxon>Bacteria division WOR-3</taxon>
    </lineage>
</organism>
<comment type="caution">
    <text evidence="3">The sequence shown here is derived from an EMBL/GenBank/DDBJ whole genome shotgun (WGS) entry which is preliminary data.</text>
</comment>
<dbReference type="AlphaFoldDB" id="A0A7V1EHX1"/>
<reference evidence="3" key="1">
    <citation type="journal article" date="2020" name="mSystems">
        <title>Genome- and Community-Level Interaction Insights into Carbon Utilization and Element Cycling Functions of Hydrothermarchaeota in Hydrothermal Sediment.</title>
        <authorList>
            <person name="Zhou Z."/>
            <person name="Liu Y."/>
            <person name="Xu W."/>
            <person name="Pan J."/>
            <person name="Luo Z.H."/>
            <person name="Li M."/>
        </authorList>
    </citation>
    <scope>NUCLEOTIDE SEQUENCE [LARGE SCALE GENOMIC DNA]</scope>
    <source>
        <strain evidence="3">SpSt-258</strain>
    </source>
</reference>
<protein>
    <submittedName>
        <fullName evidence="3">T9SS type A sorting domain-containing protein</fullName>
    </submittedName>
</protein>